<dbReference type="PROSITE" id="PS00134">
    <property type="entry name" value="TRYPSIN_HIS"/>
    <property type="match status" value="1"/>
</dbReference>
<dbReference type="CDD" id="cd00190">
    <property type="entry name" value="Tryp_SPc"/>
    <property type="match status" value="1"/>
</dbReference>
<dbReference type="EC" id="3.4.21.4" evidence="11"/>
<dbReference type="InterPro" id="IPR043504">
    <property type="entry name" value="Peptidase_S1_PA_chymotrypsin"/>
</dbReference>
<keyword evidence="15" id="KW-1185">Reference proteome</keyword>
<evidence type="ECO:0000313" key="16">
    <source>
        <dbReference type="RefSeq" id="XP_017029677.1"/>
    </source>
</evidence>
<sequence>MLKLLLGLALLEVSSGTRLGKIFGGNTTSISEHSFLVNIRRSGEFRCGGVLISPSCVLTAAHCLERRHHQVQDLTIHAQQQCLGEHSPQEHVRHAWYARVSPYYCPEQGLDSDVAVIRLSRPFDISGNASLIKIDYNDLPERANLTVMGWGKIDSHGHNRNQCLQAAQVQLIPQKRCNEHVGSPMQWVTQNMFCALGEKAKDACQGDSGGPVINDDGRTVGIVSWGYGCGSGYPGVYTRLGSPSITYWLKRFVERHCW</sequence>
<dbReference type="PANTHER" id="PTHR24276">
    <property type="entry name" value="POLYSERASE-RELATED"/>
    <property type="match status" value="1"/>
</dbReference>
<dbReference type="SMART" id="SM00020">
    <property type="entry name" value="Tryp_SPc"/>
    <property type="match status" value="1"/>
</dbReference>
<evidence type="ECO:0000256" key="1">
    <source>
        <dbReference type="ARBA" id="ARBA00004239"/>
    </source>
</evidence>
<dbReference type="PROSITE" id="PS50240">
    <property type="entry name" value="TRYPSIN_DOM"/>
    <property type="match status" value="1"/>
</dbReference>
<evidence type="ECO:0000256" key="9">
    <source>
        <dbReference type="ARBA" id="ARBA00023157"/>
    </source>
</evidence>
<comment type="similarity">
    <text evidence="2">Belongs to the peptidase S1 family.</text>
</comment>
<dbReference type="GO" id="GO:0005576">
    <property type="term" value="C:extracellular region"/>
    <property type="evidence" value="ECO:0007669"/>
    <property type="project" value="UniProtKB-SubCell"/>
</dbReference>
<evidence type="ECO:0000256" key="2">
    <source>
        <dbReference type="ARBA" id="ARBA00007664"/>
    </source>
</evidence>
<protein>
    <recommendedName>
        <fullName evidence="11">trypsin</fullName>
        <ecNumber evidence="11">3.4.21.4</ecNumber>
    </recommendedName>
</protein>
<dbReference type="InterPro" id="IPR009003">
    <property type="entry name" value="Peptidase_S1_PA"/>
</dbReference>
<dbReference type="InterPro" id="IPR050430">
    <property type="entry name" value="Peptidase_S1"/>
</dbReference>
<organism evidence="15 16">
    <name type="scientific">Drosophila kikkawai</name>
    <name type="common">Fruit fly</name>
    <dbReference type="NCBI Taxonomy" id="30033"/>
    <lineage>
        <taxon>Eukaryota</taxon>
        <taxon>Metazoa</taxon>
        <taxon>Ecdysozoa</taxon>
        <taxon>Arthropoda</taxon>
        <taxon>Hexapoda</taxon>
        <taxon>Insecta</taxon>
        <taxon>Pterygota</taxon>
        <taxon>Neoptera</taxon>
        <taxon>Endopterygota</taxon>
        <taxon>Diptera</taxon>
        <taxon>Brachycera</taxon>
        <taxon>Muscomorpha</taxon>
        <taxon>Ephydroidea</taxon>
        <taxon>Drosophilidae</taxon>
        <taxon>Drosophila</taxon>
        <taxon>Sophophora</taxon>
    </lineage>
</organism>
<keyword evidence="8" id="KW-0865">Zymogen</keyword>
<dbReference type="InterPro" id="IPR033116">
    <property type="entry name" value="TRYPSIN_SER"/>
</dbReference>
<dbReference type="GO" id="GO:0004252">
    <property type="term" value="F:serine-type endopeptidase activity"/>
    <property type="evidence" value="ECO:0007669"/>
    <property type="project" value="UniProtKB-EC"/>
</dbReference>
<feature type="domain" description="Peptidase S1" evidence="14">
    <location>
        <begin position="22"/>
        <end position="254"/>
    </location>
</feature>
<keyword evidence="7 12" id="KW-0720">Serine protease</keyword>
<dbReference type="GeneID" id="108079765"/>
<dbReference type="Pfam" id="PF00089">
    <property type="entry name" value="Trypsin"/>
    <property type="match status" value="1"/>
</dbReference>
<evidence type="ECO:0000256" key="3">
    <source>
        <dbReference type="ARBA" id="ARBA00022670"/>
    </source>
</evidence>
<dbReference type="InterPro" id="IPR001314">
    <property type="entry name" value="Peptidase_S1A"/>
</dbReference>
<evidence type="ECO:0000256" key="13">
    <source>
        <dbReference type="SAM" id="SignalP"/>
    </source>
</evidence>
<keyword evidence="3 12" id="KW-0645">Protease</keyword>
<dbReference type="OrthoDB" id="10051896at2759"/>
<dbReference type="AlphaFoldDB" id="A0A6P4IKY7"/>
<dbReference type="InterPro" id="IPR018114">
    <property type="entry name" value="TRYPSIN_HIS"/>
</dbReference>
<dbReference type="PANTHER" id="PTHR24276:SF97">
    <property type="entry name" value="GH13245P2-RELATED"/>
    <property type="match status" value="1"/>
</dbReference>
<evidence type="ECO:0000256" key="4">
    <source>
        <dbReference type="ARBA" id="ARBA00022729"/>
    </source>
</evidence>
<evidence type="ECO:0000256" key="5">
    <source>
        <dbReference type="ARBA" id="ARBA00022757"/>
    </source>
</evidence>
<dbReference type="InterPro" id="IPR001254">
    <property type="entry name" value="Trypsin_dom"/>
</dbReference>
<evidence type="ECO:0000256" key="8">
    <source>
        <dbReference type="ARBA" id="ARBA00023145"/>
    </source>
</evidence>
<keyword evidence="5" id="KW-0222">Digestion</keyword>
<keyword evidence="6 12" id="KW-0378">Hydrolase</keyword>
<evidence type="ECO:0000259" key="14">
    <source>
        <dbReference type="PROSITE" id="PS50240"/>
    </source>
</evidence>
<dbReference type="Proteomes" id="UP001652661">
    <property type="component" value="Chromosome 3L"/>
</dbReference>
<accession>A0A6P4IKY7</accession>
<comment type="catalytic activity">
    <reaction evidence="10">
        <text>Preferential cleavage: Arg-|-Xaa, Lys-|-Xaa.</text>
        <dbReference type="EC" id="3.4.21.4"/>
    </reaction>
</comment>
<dbReference type="PROSITE" id="PS00135">
    <property type="entry name" value="TRYPSIN_SER"/>
    <property type="match status" value="1"/>
</dbReference>
<name>A0A6P4IKY7_DROKI</name>
<dbReference type="FunFam" id="2.40.10.10:FF:000036">
    <property type="entry name" value="Trypsin beta"/>
    <property type="match status" value="1"/>
</dbReference>
<evidence type="ECO:0000256" key="11">
    <source>
        <dbReference type="ARBA" id="ARBA00038868"/>
    </source>
</evidence>
<gene>
    <name evidence="16" type="primary">LOC108079765</name>
</gene>
<dbReference type="GO" id="GO:0006508">
    <property type="term" value="P:proteolysis"/>
    <property type="evidence" value="ECO:0007669"/>
    <property type="project" value="UniProtKB-KW"/>
</dbReference>
<proteinExistence type="inferred from homology"/>
<dbReference type="SUPFAM" id="SSF50494">
    <property type="entry name" value="Trypsin-like serine proteases"/>
    <property type="match status" value="1"/>
</dbReference>
<evidence type="ECO:0000256" key="7">
    <source>
        <dbReference type="ARBA" id="ARBA00022825"/>
    </source>
</evidence>
<reference evidence="16" key="1">
    <citation type="submission" date="2025-08" db="UniProtKB">
        <authorList>
            <consortium name="RefSeq"/>
        </authorList>
    </citation>
    <scope>IDENTIFICATION</scope>
    <source>
        <strain evidence="16">14028-0561.14</strain>
        <tissue evidence="16">Whole fly</tissue>
    </source>
</reference>
<dbReference type="PRINTS" id="PR00722">
    <property type="entry name" value="CHYMOTRYPSIN"/>
</dbReference>
<comment type="subcellular location">
    <subcellularLocation>
        <location evidence="1">Secreted</location>
        <location evidence="1">Extracellular space</location>
    </subcellularLocation>
</comment>
<dbReference type="Gene3D" id="2.40.10.10">
    <property type="entry name" value="Trypsin-like serine proteases"/>
    <property type="match status" value="2"/>
</dbReference>
<evidence type="ECO:0000256" key="12">
    <source>
        <dbReference type="RuleBase" id="RU363034"/>
    </source>
</evidence>
<feature type="chain" id="PRO_5027813555" description="trypsin" evidence="13">
    <location>
        <begin position="17"/>
        <end position="258"/>
    </location>
</feature>
<dbReference type="GO" id="GO:0007586">
    <property type="term" value="P:digestion"/>
    <property type="evidence" value="ECO:0007669"/>
    <property type="project" value="UniProtKB-KW"/>
</dbReference>
<dbReference type="RefSeq" id="XP_017029677.1">
    <property type="nucleotide sequence ID" value="XM_017174188.2"/>
</dbReference>
<feature type="signal peptide" evidence="13">
    <location>
        <begin position="1"/>
        <end position="16"/>
    </location>
</feature>
<keyword evidence="4 13" id="KW-0732">Signal</keyword>
<evidence type="ECO:0000256" key="10">
    <source>
        <dbReference type="ARBA" id="ARBA00036320"/>
    </source>
</evidence>
<keyword evidence="9" id="KW-1015">Disulfide bond</keyword>
<evidence type="ECO:0000313" key="15">
    <source>
        <dbReference type="Proteomes" id="UP001652661"/>
    </source>
</evidence>
<evidence type="ECO:0000256" key="6">
    <source>
        <dbReference type="ARBA" id="ARBA00022801"/>
    </source>
</evidence>